<sequence>MDYSKLVENPNHIVEEKRPILWRIGLFKSLNSEIFILLYMHKTVRFLSDPYLLFLLKFFNQTFD</sequence>
<gene>
    <name evidence="1" type="ORF">AF332_05060</name>
</gene>
<evidence type="ECO:0000313" key="2">
    <source>
        <dbReference type="Proteomes" id="UP000037109"/>
    </source>
</evidence>
<dbReference type="STRING" id="1459.AF332_05060"/>
<comment type="caution">
    <text evidence="1">The sequence shown here is derived from an EMBL/GenBank/DDBJ whole genome shotgun (WGS) entry which is preliminary data.</text>
</comment>
<accession>A0A0M0G8T7</accession>
<proteinExistence type="predicted"/>
<protein>
    <submittedName>
        <fullName evidence="1">Uncharacterized protein</fullName>
    </submittedName>
</protein>
<dbReference type="EMBL" id="LGUF01000007">
    <property type="protein sequence ID" value="KON86254.1"/>
    <property type="molecule type" value="Genomic_DNA"/>
</dbReference>
<organism evidence="1 2">
    <name type="scientific">Sporosarcina globispora</name>
    <name type="common">Bacillus globisporus</name>
    <dbReference type="NCBI Taxonomy" id="1459"/>
    <lineage>
        <taxon>Bacteria</taxon>
        <taxon>Bacillati</taxon>
        <taxon>Bacillota</taxon>
        <taxon>Bacilli</taxon>
        <taxon>Bacillales</taxon>
        <taxon>Caryophanaceae</taxon>
        <taxon>Sporosarcina</taxon>
    </lineage>
</organism>
<dbReference type="AlphaFoldDB" id="A0A0M0G8T7"/>
<dbReference type="Proteomes" id="UP000037109">
    <property type="component" value="Unassembled WGS sequence"/>
</dbReference>
<keyword evidence="2" id="KW-1185">Reference proteome</keyword>
<evidence type="ECO:0000313" key="1">
    <source>
        <dbReference type="EMBL" id="KON86254.1"/>
    </source>
</evidence>
<name>A0A0M0G8T7_SPOGL</name>
<reference evidence="2" key="1">
    <citation type="submission" date="2015-07" db="EMBL/GenBank/DDBJ databases">
        <title>Fjat-10036 dsm4.</title>
        <authorList>
            <person name="Liu B."/>
            <person name="Wang J."/>
            <person name="Zhu Y."/>
            <person name="Liu G."/>
            <person name="Chen Q."/>
            <person name="Chen Z."/>
            <person name="Lan J."/>
            <person name="Che J."/>
            <person name="Ge C."/>
            <person name="Shi H."/>
            <person name="Pan Z."/>
            <person name="Liu X."/>
        </authorList>
    </citation>
    <scope>NUCLEOTIDE SEQUENCE [LARGE SCALE GENOMIC DNA]</scope>
    <source>
        <strain evidence="2">DSM 4</strain>
    </source>
</reference>